<dbReference type="Proteomes" id="UP001271007">
    <property type="component" value="Unassembled WGS sequence"/>
</dbReference>
<evidence type="ECO:0000313" key="2">
    <source>
        <dbReference type="EMBL" id="KAK3050897.1"/>
    </source>
</evidence>
<feature type="domain" description="DAGKc" evidence="1">
    <location>
        <begin position="112"/>
        <end position="262"/>
    </location>
</feature>
<name>A0AAJ0DBJ5_9PEZI</name>
<dbReference type="PROSITE" id="PS50146">
    <property type="entry name" value="DAGK"/>
    <property type="match status" value="1"/>
</dbReference>
<dbReference type="InterPro" id="IPR050187">
    <property type="entry name" value="Lipid_Phosphate_FormReg"/>
</dbReference>
<evidence type="ECO:0000313" key="3">
    <source>
        <dbReference type="Proteomes" id="UP001271007"/>
    </source>
</evidence>
<dbReference type="GO" id="GO:0046512">
    <property type="term" value="P:sphingosine biosynthetic process"/>
    <property type="evidence" value="ECO:0007669"/>
    <property type="project" value="TreeGrafter"/>
</dbReference>
<dbReference type="EMBL" id="JAWDJX010000029">
    <property type="protein sequence ID" value="KAK3050897.1"/>
    <property type="molecule type" value="Genomic_DNA"/>
</dbReference>
<proteinExistence type="predicted"/>
<evidence type="ECO:0000259" key="1">
    <source>
        <dbReference type="PROSITE" id="PS50146"/>
    </source>
</evidence>
<dbReference type="Pfam" id="PF00781">
    <property type="entry name" value="DAGK_cat"/>
    <property type="match status" value="1"/>
</dbReference>
<dbReference type="PANTHER" id="PTHR12358">
    <property type="entry name" value="SPHINGOSINE KINASE"/>
    <property type="match status" value="1"/>
</dbReference>
<protein>
    <recommendedName>
        <fullName evidence="1">DAGKc domain-containing protein</fullName>
    </recommendedName>
</protein>
<comment type="caution">
    <text evidence="2">The sequence shown here is derived from an EMBL/GenBank/DDBJ whole genome shotgun (WGS) entry which is preliminary data.</text>
</comment>
<dbReference type="Gene3D" id="2.60.200.40">
    <property type="match status" value="1"/>
</dbReference>
<dbReference type="SUPFAM" id="SSF111331">
    <property type="entry name" value="NAD kinase/diacylglycerol kinase-like"/>
    <property type="match status" value="1"/>
</dbReference>
<dbReference type="InterPro" id="IPR017438">
    <property type="entry name" value="ATP-NAD_kinase_N"/>
</dbReference>
<dbReference type="GO" id="GO:0001727">
    <property type="term" value="F:lipid kinase activity"/>
    <property type="evidence" value="ECO:0007669"/>
    <property type="project" value="TreeGrafter"/>
</dbReference>
<dbReference type="Gene3D" id="3.40.50.10330">
    <property type="entry name" value="Probable inorganic polyphosphate/atp-NAD kinase, domain 1"/>
    <property type="match status" value="1"/>
</dbReference>
<reference evidence="2" key="1">
    <citation type="submission" date="2023-04" db="EMBL/GenBank/DDBJ databases">
        <title>Black Yeasts Isolated from many extreme environments.</title>
        <authorList>
            <person name="Coleine C."/>
            <person name="Stajich J.E."/>
            <person name="Selbmann L."/>
        </authorList>
    </citation>
    <scope>NUCLEOTIDE SEQUENCE</scope>
    <source>
        <strain evidence="2">CCFEE 5312</strain>
    </source>
</reference>
<dbReference type="GO" id="GO:0016020">
    <property type="term" value="C:membrane"/>
    <property type="evidence" value="ECO:0007669"/>
    <property type="project" value="TreeGrafter"/>
</dbReference>
<dbReference type="GO" id="GO:0005737">
    <property type="term" value="C:cytoplasm"/>
    <property type="evidence" value="ECO:0007669"/>
    <property type="project" value="TreeGrafter"/>
</dbReference>
<dbReference type="InterPro" id="IPR016064">
    <property type="entry name" value="NAD/diacylglycerol_kinase_sf"/>
</dbReference>
<accession>A0AAJ0DBJ5</accession>
<keyword evidence="3" id="KW-1185">Reference proteome</keyword>
<sequence length="472" mass="51124">MQAHGTVNGKPALFRTEEHAFTWREEDNDYSPTNGVDVERSISTENIITVLASELGHTLFYTRQQEDQDNSTGRTSASSLASIATAGLPQAVIDQYQPHANSQWLAPASESKTEHHVVVSTGSGTGTAVVVWEKLVQPLLDRLVSSDPDYHDDYYEVFKTTSEASVAELTQNVLLPKANEGVAQSILLLSGDGGIVDIVNSLLAGERSAAYVKPTISLLPLGTGNALANSSGITGDKTLGLRAMLQGTPKALPLFRAKFSPGANLLVDEGRREEPLHSVIEGCPVAHGAVVCSWGHHAGLVADSDTTEYRKHGSQRFQMAAKEALFPSDGSPPHAYKGHVCVRRPGRDECEDVPRSEHGYILVTFVGQLEAGFTISPDSRPLDGKLRLVHFGALSGQEAMDVMTKAFQGGKHVDEASVGYEEIEGLKIEFDEDDARWRRLCIDGKIIRVEKGGWVEVDTKVDSVVDLVCRTK</sequence>
<dbReference type="InterPro" id="IPR001206">
    <property type="entry name" value="Diacylglycerol_kinase_cat_dom"/>
</dbReference>
<dbReference type="PANTHER" id="PTHR12358:SF108">
    <property type="entry name" value="DAGKC DOMAIN-CONTAINING PROTEIN"/>
    <property type="match status" value="1"/>
</dbReference>
<dbReference type="AlphaFoldDB" id="A0AAJ0DBJ5"/>
<organism evidence="2 3">
    <name type="scientific">Extremus antarcticus</name>
    <dbReference type="NCBI Taxonomy" id="702011"/>
    <lineage>
        <taxon>Eukaryota</taxon>
        <taxon>Fungi</taxon>
        <taxon>Dikarya</taxon>
        <taxon>Ascomycota</taxon>
        <taxon>Pezizomycotina</taxon>
        <taxon>Dothideomycetes</taxon>
        <taxon>Dothideomycetidae</taxon>
        <taxon>Mycosphaerellales</taxon>
        <taxon>Extremaceae</taxon>
        <taxon>Extremus</taxon>
    </lineage>
</organism>
<gene>
    <name evidence="2" type="ORF">LTR09_007975</name>
</gene>